<protein>
    <submittedName>
        <fullName evidence="1">Uncharacterized protein</fullName>
    </submittedName>
</protein>
<accession>A0A2K3NV15</accession>
<dbReference type="EMBL" id="ASHM01001545">
    <property type="protein sequence ID" value="PNY06862.1"/>
    <property type="molecule type" value="Genomic_DNA"/>
</dbReference>
<evidence type="ECO:0000313" key="1">
    <source>
        <dbReference type="EMBL" id="PNY06862.1"/>
    </source>
</evidence>
<organism evidence="1 2">
    <name type="scientific">Trifolium pratense</name>
    <name type="common">Red clover</name>
    <dbReference type="NCBI Taxonomy" id="57577"/>
    <lineage>
        <taxon>Eukaryota</taxon>
        <taxon>Viridiplantae</taxon>
        <taxon>Streptophyta</taxon>
        <taxon>Embryophyta</taxon>
        <taxon>Tracheophyta</taxon>
        <taxon>Spermatophyta</taxon>
        <taxon>Magnoliopsida</taxon>
        <taxon>eudicotyledons</taxon>
        <taxon>Gunneridae</taxon>
        <taxon>Pentapetalae</taxon>
        <taxon>rosids</taxon>
        <taxon>fabids</taxon>
        <taxon>Fabales</taxon>
        <taxon>Fabaceae</taxon>
        <taxon>Papilionoideae</taxon>
        <taxon>50 kb inversion clade</taxon>
        <taxon>NPAAA clade</taxon>
        <taxon>Hologalegina</taxon>
        <taxon>IRL clade</taxon>
        <taxon>Trifolieae</taxon>
        <taxon>Trifolium</taxon>
    </lineage>
</organism>
<proteinExistence type="predicted"/>
<reference evidence="1 2" key="1">
    <citation type="journal article" date="2014" name="Am. J. Bot.">
        <title>Genome assembly and annotation for red clover (Trifolium pratense; Fabaceae).</title>
        <authorList>
            <person name="Istvanek J."/>
            <person name="Jaros M."/>
            <person name="Krenek A."/>
            <person name="Repkova J."/>
        </authorList>
    </citation>
    <scope>NUCLEOTIDE SEQUENCE [LARGE SCALE GENOMIC DNA]</scope>
    <source>
        <strain evidence="2">cv. Tatra</strain>
        <tissue evidence="1">Young leaves</tissue>
    </source>
</reference>
<reference evidence="1 2" key="2">
    <citation type="journal article" date="2017" name="Front. Plant Sci.">
        <title>Gene Classification and Mining of Molecular Markers Useful in Red Clover (Trifolium pratense) Breeding.</title>
        <authorList>
            <person name="Istvanek J."/>
            <person name="Dluhosova J."/>
            <person name="Dluhos P."/>
            <person name="Patkova L."/>
            <person name="Nedelnik J."/>
            <person name="Repkova J."/>
        </authorList>
    </citation>
    <scope>NUCLEOTIDE SEQUENCE [LARGE SCALE GENOMIC DNA]</scope>
    <source>
        <strain evidence="2">cv. Tatra</strain>
        <tissue evidence="1">Young leaves</tissue>
    </source>
</reference>
<dbReference type="AlphaFoldDB" id="A0A2K3NV15"/>
<gene>
    <name evidence="1" type="ORF">L195_g003342</name>
</gene>
<dbReference type="Proteomes" id="UP000236291">
    <property type="component" value="Unassembled WGS sequence"/>
</dbReference>
<evidence type="ECO:0000313" key="2">
    <source>
        <dbReference type="Proteomes" id="UP000236291"/>
    </source>
</evidence>
<sequence>MYQTQYICDTCIKSIHHRVSAMPITTTAMQHSRLQQLSAPLEAFWSAQAMLCYAITVAT</sequence>
<name>A0A2K3NV15_TRIPR</name>
<comment type="caution">
    <text evidence="1">The sequence shown here is derived from an EMBL/GenBank/DDBJ whole genome shotgun (WGS) entry which is preliminary data.</text>
</comment>